<reference evidence="1 2" key="1">
    <citation type="submission" date="2015-07" db="EMBL/GenBank/DDBJ databases">
        <title>Genome sequence of Levilinea saccharolytica DSM 16555.</title>
        <authorList>
            <person name="Hemp J."/>
            <person name="Ward L.M."/>
            <person name="Pace L.A."/>
            <person name="Fischer W.W."/>
        </authorList>
    </citation>
    <scope>NUCLEOTIDE SEQUENCE [LARGE SCALE GENOMIC DNA]</scope>
    <source>
        <strain evidence="1 2">KIBI-1</strain>
    </source>
</reference>
<proteinExistence type="predicted"/>
<accession>A0A0N8GSR9</accession>
<gene>
    <name evidence="1" type="ORF">ADN01_02620</name>
</gene>
<dbReference type="NCBIfam" id="TIGR02753">
    <property type="entry name" value="sodN"/>
    <property type="match status" value="1"/>
</dbReference>
<dbReference type="GO" id="GO:0016151">
    <property type="term" value="F:nickel cation binding"/>
    <property type="evidence" value="ECO:0007669"/>
    <property type="project" value="InterPro"/>
</dbReference>
<keyword evidence="2" id="KW-1185">Reference proteome</keyword>
<dbReference type="InterPro" id="IPR014123">
    <property type="entry name" value="Superoxide_dismutase_Ni-type"/>
</dbReference>
<dbReference type="OrthoDB" id="9790847at2"/>
<name>A0A0N8GSR9_9CHLR</name>
<dbReference type="Proteomes" id="UP000050501">
    <property type="component" value="Unassembled WGS sequence"/>
</dbReference>
<dbReference type="Gene3D" id="1.20.120.400">
    <property type="entry name" value="Nickel-containing superoxide dismutase"/>
    <property type="match status" value="1"/>
</dbReference>
<dbReference type="Pfam" id="PF09055">
    <property type="entry name" value="Sod_Ni"/>
    <property type="match status" value="1"/>
</dbReference>
<comment type="caution">
    <text evidence="1">The sequence shown here is derived from an EMBL/GenBank/DDBJ whole genome shotgun (WGS) entry which is preliminary data.</text>
</comment>
<dbReference type="STRING" id="229921.ADN01_02620"/>
<protein>
    <submittedName>
        <fullName evidence="1">Superoxide dismutase</fullName>
    </submittedName>
</protein>
<dbReference type="AlphaFoldDB" id="A0A0N8GSR9"/>
<dbReference type="PATRIC" id="fig|229921.5.peg.2519"/>
<evidence type="ECO:0000313" key="2">
    <source>
        <dbReference type="Proteomes" id="UP000050501"/>
    </source>
</evidence>
<evidence type="ECO:0000313" key="1">
    <source>
        <dbReference type="EMBL" id="KPL90066.1"/>
    </source>
</evidence>
<sequence>MLHQVVKAFDRVVHFEEARAHCDIPCGIYDPHLAQVAALTVIRMVDLMEELSKGPEVEAMVFHNSMARYIAVKEEHAELLKKEVRVIYGDYIKQEHLDKYPELAGLVHKIFQLGSKARQSVNRAQALELLAAVNRFAEIYWETKGIATKRVKAPYKPSEEMVLPVL</sequence>
<organism evidence="1 2">
    <name type="scientific">Levilinea saccharolytica</name>
    <dbReference type="NCBI Taxonomy" id="229921"/>
    <lineage>
        <taxon>Bacteria</taxon>
        <taxon>Bacillati</taxon>
        <taxon>Chloroflexota</taxon>
        <taxon>Anaerolineae</taxon>
        <taxon>Anaerolineales</taxon>
        <taxon>Anaerolineaceae</taxon>
        <taxon>Levilinea</taxon>
    </lineage>
</organism>
<dbReference type="SUPFAM" id="SSF109770">
    <property type="entry name" value="Nickel-containing superoxide dismutase, NiSOD"/>
    <property type="match status" value="1"/>
</dbReference>
<dbReference type="GO" id="GO:0004784">
    <property type="term" value="F:superoxide dismutase activity"/>
    <property type="evidence" value="ECO:0007669"/>
    <property type="project" value="InterPro"/>
</dbReference>
<dbReference type="InterPro" id="IPR036502">
    <property type="entry name" value="NiSOD_sf"/>
</dbReference>
<dbReference type="RefSeq" id="WP_062416725.1">
    <property type="nucleotide sequence ID" value="NZ_DF967974.1"/>
</dbReference>
<dbReference type="EMBL" id="LGCM01000013">
    <property type="protein sequence ID" value="KPL90066.1"/>
    <property type="molecule type" value="Genomic_DNA"/>
</dbReference>